<protein>
    <submittedName>
        <fullName evidence="7">Phage shock protein PspC (Stress-responsive transcriptional regulator)/two-component sensor histidine kinase</fullName>
    </submittedName>
</protein>
<keyword evidence="2 7" id="KW-0418">Kinase</keyword>
<evidence type="ECO:0000256" key="5">
    <source>
        <dbReference type="SAM" id="Phobius"/>
    </source>
</evidence>
<dbReference type="PANTHER" id="PTHR24421">
    <property type="entry name" value="NITRATE/NITRITE SENSOR PROTEIN NARX-RELATED"/>
    <property type="match status" value="1"/>
</dbReference>
<dbReference type="Gene3D" id="3.30.565.10">
    <property type="entry name" value="Histidine kinase-like ATPase, C-terminal domain"/>
    <property type="match status" value="1"/>
</dbReference>
<feature type="region of interest" description="Disordered" evidence="4">
    <location>
        <begin position="419"/>
        <end position="452"/>
    </location>
</feature>
<sequence>MPASAVPPSAPSGRAGPRAAAADDARTRPIGAGPRTSEARASGTRAPLMRHRADRPVSGVAAGVARHLGLSPRTARAGFAVLALAGGAGLALYVWLWLLMPEEGADGAPTGEAPSLRGRAPEVLERVREGGWPVLLAAVVLGVGVITVADGLGLAVDWALVGPVAVLVIGLGLAWMQLDLAGGPPAGRVGRVVRLALGTALVLLAVLAIVLGGVTSGDLWLGLLVAVALIAGVAMVAMPYALSWLRRRDAERTAFAVQAQRAEIAAHLHDSVLQSLALIQRRAHDPEAVARAARAQERELRRFLALDDRGGHDSLAATLREHAAAVEDAHGRRVEVVAVGEASGAWLEPLTAAAREAMLNAARHAGDAQVFAEVAEDDDGRTVAEVFVRDRGPGFDPGAVPADRLGVRESVVGRMERAGGAARIRSGPGGTEVHLTLTRPDRVPPHAARERP</sequence>
<feature type="transmembrane region" description="Helical" evidence="5">
    <location>
        <begin position="220"/>
        <end position="242"/>
    </location>
</feature>
<proteinExistence type="predicted"/>
<feature type="transmembrane region" description="Helical" evidence="5">
    <location>
        <begin position="192"/>
        <end position="214"/>
    </location>
</feature>
<keyword evidence="5" id="KW-0812">Transmembrane</keyword>
<dbReference type="PANTHER" id="PTHR24421:SF61">
    <property type="entry name" value="OXYGEN SENSOR HISTIDINE KINASE NREB"/>
    <property type="match status" value="1"/>
</dbReference>
<accession>A0A7W9JGR9</accession>
<evidence type="ECO:0000256" key="2">
    <source>
        <dbReference type="ARBA" id="ARBA00022777"/>
    </source>
</evidence>
<evidence type="ECO:0000259" key="6">
    <source>
        <dbReference type="Pfam" id="PF04024"/>
    </source>
</evidence>
<keyword evidence="3" id="KW-0902">Two-component regulatory system</keyword>
<keyword evidence="1" id="KW-0808">Transferase</keyword>
<keyword evidence="8" id="KW-1185">Reference proteome</keyword>
<dbReference type="Pfam" id="PF04024">
    <property type="entry name" value="PspC"/>
    <property type="match status" value="1"/>
</dbReference>
<dbReference type="SUPFAM" id="SSF55874">
    <property type="entry name" value="ATPase domain of HSP90 chaperone/DNA topoisomerase II/histidine kinase"/>
    <property type="match status" value="1"/>
</dbReference>
<feature type="transmembrane region" description="Helical" evidence="5">
    <location>
        <begin position="77"/>
        <end position="99"/>
    </location>
</feature>
<feature type="compositionally biased region" description="Basic and acidic residues" evidence="4">
    <location>
        <begin position="439"/>
        <end position="452"/>
    </location>
</feature>
<dbReference type="EMBL" id="JACHMW010000001">
    <property type="protein sequence ID" value="MBB5847567.1"/>
    <property type="molecule type" value="Genomic_DNA"/>
</dbReference>
<dbReference type="InterPro" id="IPR050482">
    <property type="entry name" value="Sensor_HK_TwoCompSys"/>
</dbReference>
<feature type="domain" description="Phage shock protein PspC N-terminal" evidence="6">
    <location>
        <begin position="47"/>
        <end position="103"/>
    </location>
</feature>
<dbReference type="AlphaFoldDB" id="A0A7W9JGR9"/>
<organism evidence="7 8">
    <name type="scientific">Micrococcus endophyticus</name>
    <dbReference type="NCBI Taxonomy" id="455343"/>
    <lineage>
        <taxon>Bacteria</taxon>
        <taxon>Bacillati</taxon>
        <taxon>Actinomycetota</taxon>
        <taxon>Actinomycetes</taxon>
        <taxon>Micrococcales</taxon>
        <taxon>Micrococcaceae</taxon>
        <taxon>Micrococcus</taxon>
    </lineage>
</organism>
<evidence type="ECO:0000256" key="4">
    <source>
        <dbReference type="SAM" id="MobiDB-lite"/>
    </source>
</evidence>
<comment type="caution">
    <text evidence="7">The sequence shown here is derived from an EMBL/GenBank/DDBJ whole genome shotgun (WGS) entry which is preliminary data.</text>
</comment>
<keyword evidence="5" id="KW-1133">Transmembrane helix</keyword>
<evidence type="ECO:0000313" key="8">
    <source>
        <dbReference type="Proteomes" id="UP000567246"/>
    </source>
</evidence>
<keyword evidence="5" id="KW-0472">Membrane</keyword>
<gene>
    <name evidence="7" type="ORF">HDA33_000131</name>
</gene>
<dbReference type="GO" id="GO:0000160">
    <property type="term" value="P:phosphorelay signal transduction system"/>
    <property type="evidence" value="ECO:0007669"/>
    <property type="project" value="UniProtKB-KW"/>
</dbReference>
<reference evidence="7 8" key="1">
    <citation type="submission" date="2020-08" db="EMBL/GenBank/DDBJ databases">
        <title>Sequencing the genomes of 1000 actinobacteria strains.</title>
        <authorList>
            <person name="Klenk H.-P."/>
        </authorList>
    </citation>
    <scope>NUCLEOTIDE SEQUENCE [LARGE SCALE GENOMIC DNA]</scope>
    <source>
        <strain evidence="7 8">DSM 17945</strain>
    </source>
</reference>
<dbReference type="InterPro" id="IPR036890">
    <property type="entry name" value="HATPase_C_sf"/>
</dbReference>
<evidence type="ECO:0000313" key="7">
    <source>
        <dbReference type="EMBL" id="MBB5847567.1"/>
    </source>
</evidence>
<dbReference type="GO" id="GO:0016301">
    <property type="term" value="F:kinase activity"/>
    <property type="evidence" value="ECO:0007669"/>
    <property type="project" value="UniProtKB-KW"/>
</dbReference>
<feature type="transmembrane region" description="Helical" evidence="5">
    <location>
        <begin position="134"/>
        <end position="154"/>
    </location>
</feature>
<dbReference type="RefSeq" id="WP_246416837.1">
    <property type="nucleotide sequence ID" value="NZ_BAABAG010000002.1"/>
</dbReference>
<feature type="region of interest" description="Disordered" evidence="4">
    <location>
        <begin position="1"/>
        <end position="48"/>
    </location>
</feature>
<evidence type="ECO:0000256" key="3">
    <source>
        <dbReference type="ARBA" id="ARBA00023012"/>
    </source>
</evidence>
<evidence type="ECO:0000256" key="1">
    <source>
        <dbReference type="ARBA" id="ARBA00022679"/>
    </source>
</evidence>
<feature type="transmembrane region" description="Helical" evidence="5">
    <location>
        <begin position="160"/>
        <end position="180"/>
    </location>
</feature>
<dbReference type="InterPro" id="IPR007168">
    <property type="entry name" value="Phageshock_PspC_N"/>
</dbReference>
<dbReference type="Proteomes" id="UP000567246">
    <property type="component" value="Unassembled WGS sequence"/>
</dbReference>
<name>A0A7W9JGR9_9MICC</name>
<feature type="compositionally biased region" description="Low complexity" evidence="4">
    <location>
        <begin position="1"/>
        <end position="20"/>
    </location>
</feature>